<comment type="catalytic activity">
    <reaction evidence="6">
        <text>3-phosphoshikimate + phosphoenolpyruvate = 5-O-(1-carboxyvinyl)-3-phosphoshikimate + phosphate</text>
        <dbReference type="Rhea" id="RHEA:21256"/>
        <dbReference type="ChEBI" id="CHEBI:43474"/>
        <dbReference type="ChEBI" id="CHEBI:57701"/>
        <dbReference type="ChEBI" id="CHEBI:58702"/>
        <dbReference type="ChEBI" id="CHEBI:145989"/>
        <dbReference type="EC" id="2.5.1.19"/>
    </reaction>
    <physiologicalReaction direction="left-to-right" evidence="6">
        <dbReference type="Rhea" id="RHEA:21257"/>
    </physiologicalReaction>
</comment>
<dbReference type="PROSITE" id="PS00104">
    <property type="entry name" value="EPSP_SYNTHASE_1"/>
    <property type="match status" value="1"/>
</dbReference>
<feature type="binding site" evidence="7">
    <location>
        <position position="169"/>
    </location>
    <ligand>
        <name>3-phosphoshikimate</name>
        <dbReference type="ChEBI" id="CHEBI:145989"/>
    </ligand>
</feature>
<keyword evidence="5 7" id="KW-0057">Aromatic amino acid biosynthesis</keyword>
<feature type="binding site" evidence="7">
    <location>
        <position position="94"/>
    </location>
    <ligand>
        <name>phosphoenolpyruvate</name>
        <dbReference type="ChEBI" id="CHEBI:58702"/>
    </ligand>
</feature>
<evidence type="ECO:0000313" key="9">
    <source>
        <dbReference type="EMBL" id="GAA0458939.1"/>
    </source>
</evidence>
<dbReference type="EC" id="2.5.1.19" evidence="7"/>
<comment type="similarity">
    <text evidence="2 7">Belongs to the EPSP synthase family.</text>
</comment>
<feature type="binding site" evidence="7">
    <location>
        <position position="346"/>
    </location>
    <ligand>
        <name>phosphoenolpyruvate</name>
        <dbReference type="ChEBI" id="CHEBI:58702"/>
    </ligand>
</feature>
<evidence type="ECO:0000256" key="3">
    <source>
        <dbReference type="ARBA" id="ARBA00022605"/>
    </source>
</evidence>
<dbReference type="InterPro" id="IPR006264">
    <property type="entry name" value="EPSP_synthase"/>
</dbReference>
<organism evidence="9 10">
    <name type="scientific">Alkalibacillus silvisoli</name>
    <dbReference type="NCBI Taxonomy" id="392823"/>
    <lineage>
        <taxon>Bacteria</taxon>
        <taxon>Bacillati</taxon>
        <taxon>Bacillota</taxon>
        <taxon>Bacilli</taxon>
        <taxon>Bacillales</taxon>
        <taxon>Bacillaceae</taxon>
        <taxon>Alkalibacillus</taxon>
    </lineage>
</organism>
<dbReference type="SUPFAM" id="SSF55205">
    <property type="entry name" value="EPT/RTPC-like"/>
    <property type="match status" value="1"/>
</dbReference>
<keyword evidence="4 7" id="KW-0808">Transferase</keyword>
<feature type="binding site" evidence="7">
    <location>
        <position position="388"/>
    </location>
    <ligand>
        <name>phosphoenolpyruvate</name>
        <dbReference type="ChEBI" id="CHEBI:58702"/>
    </ligand>
</feature>
<evidence type="ECO:0000256" key="4">
    <source>
        <dbReference type="ARBA" id="ARBA00022679"/>
    </source>
</evidence>
<feature type="binding site" evidence="7">
    <location>
        <position position="22"/>
    </location>
    <ligand>
        <name>phosphoenolpyruvate</name>
        <dbReference type="ChEBI" id="CHEBI:58702"/>
    </ligand>
</feature>
<feature type="active site" description="Proton acceptor" evidence="7">
    <location>
        <position position="315"/>
    </location>
</feature>
<comment type="function">
    <text evidence="7">Catalyzes the transfer of the enolpyruvyl moiety of phosphoenolpyruvate (PEP) to the 5-hydroxyl of shikimate-3-phosphate (S3P) to produce enolpyruvyl shikimate-3-phosphate and inorganic phosphate.</text>
</comment>
<dbReference type="PIRSF" id="PIRSF000505">
    <property type="entry name" value="EPSPS"/>
    <property type="match status" value="1"/>
</dbReference>
<reference evidence="10" key="1">
    <citation type="journal article" date="2019" name="Int. J. Syst. Evol. Microbiol.">
        <title>The Global Catalogue of Microorganisms (GCM) 10K type strain sequencing project: providing services to taxonomists for standard genome sequencing and annotation.</title>
        <authorList>
            <consortium name="The Broad Institute Genomics Platform"/>
            <consortium name="The Broad Institute Genome Sequencing Center for Infectious Disease"/>
            <person name="Wu L."/>
            <person name="Ma J."/>
        </authorList>
    </citation>
    <scope>NUCLEOTIDE SEQUENCE [LARGE SCALE GENOMIC DNA]</scope>
    <source>
        <strain evidence="10">JCM 14193</strain>
    </source>
</reference>
<dbReference type="CDD" id="cd01556">
    <property type="entry name" value="EPSP_synthase"/>
    <property type="match status" value="1"/>
</dbReference>
<dbReference type="InterPro" id="IPR023193">
    <property type="entry name" value="EPSP_synthase_CS"/>
</dbReference>
<accession>A0ABP3JMZ5</accession>
<dbReference type="Gene3D" id="3.65.10.10">
    <property type="entry name" value="Enolpyruvate transferase domain"/>
    <property type="match status" value="2"/>
</dbReference>
<dbReference type="HAMAP" id="MF_00210">
    <property type="entry name" value="EPSP_synth"/>
    <property type="match status" value="1"/>
</dbReference>
<dbReference type="NCBIfam" id="TIGR01356">
    <property type="entry name" value="aroA"/>
    <property type="match status" value="1"/>
</dbReference>
<sequence>MSERFHFKDYSLAGEIEVPGDKSISHRALMLASLAQGESVINRFLLSEDCNRTIEAFKALGVQIETHGDQVLVKSEGASAFKEPSSPLEMGNSGTTIRLLAGLLAAFSFQVTLTGDESLSKRPMERVITPLTKMGAHFQSITGDNKLPIKINGGKLMPITYHLPVDSAQVKSAIILAGLLTEGQTTVVENNPTRDHTEKMLPAFGGSIKVEEQTVTIKGKQSLKPTNLTVPGDQSSAAFWVAAALITPDSHIKVKEVGVNETRLGFVNVLRRMGANIKVKVDRYIGDEPIGTIEVSYSTLHPTTIKPNEVPAMIDEVPLLALVATQTYGDMTIEHIEELRYKETDRISATVALLKNLGANIKASNDQIEVYGRTLLKGGQVKTNGDHRMAMMAVIASIISEKPVTIDDVECIQVSYPNFLDDLRGLLKEFV</sequence>
<feature type="binding site" evidence="7">
    <location>
        <position position="167"/>
    </location>
    <ligand>
        <name>3-phosphoshikimate</name>
        <dbReference type="ChEBI" id="CHEBI:145989"/>
    </ligand>
</feature>
<feature type="binding site" evidence="7">
    <location>
        <position position="122"/>
    </location>
    <ligand>
        <name>phosphoenolpyruvate</name>
        <dbReference type="ChEBI" id="CHEBI:58702"/>
    </ligand>
</feature>
<feature type="domain" description="Enolpyruvate transferase" evidence="8">
    <location>
        <begin position="11"/>
        <end position="423"/>
    </location>
</feature>
<evidence type="ECO:0000259" key="8">
    <source>
        <dbReference type="Pfam" id="PF00275"/>
    </source>
</evidence>
<name>A0ABP3JMZ5_9BACI</name>
<dbReference type="RefSeq" id="WP_343782522.1">
    <property type="nucleotide sequence ID" value="NZ_BAAACZ010000009.1"/>
</dbReference>
<dbReference type="EMBL" id="BAAACZ010000009">
    <property type="protein sequence ID" value="GAA0458939.1"/>
    <property type="molecule type" value="Genomic_DNA"/>
</dbReference>
<dbReference type="PROSITE" id="PS00885">
    <property type="entry name" value="EPSP_SYNTHASE_2"/>
    <property type="match status" value="1"/>
</dbReference>
<dbReference type="InterPro" id="IPR036968">
    <property type="entry name" value="Enolpyruvate_Tfrase_sf"/>
</dbReference>
<proteinExistence type="inferred from homology"/>
<dbReference type="PANTHER" id="PTHR21090:SF5">
    <property type="entry name" value="PENTAFUNCTIONAL AROM POLYPEPTIDE"/>
    <property type="match status" value="1"/>
</dbReference>
<comment type="pathway">
    <text evidence="1 7">Metabolic intermediate biosynthesis; chorismate biosynthesis; chorismate from D-erythrose 4-phosphate and phosphoenolpyruvate: step 6/7.</text>
</comment>
<dbReference type="InterPro" id="IPR013792">
    <property type="entry name" value="RNA3'P_cycl/enolpyr_Trfase_a/b"/>
</dbReference>
<feature type="binding site" evidence="7">
    <location>
        <position position="315"/>
    </location>
    <ligand>
        <name>3-phosphoshikimate</name>
        <dbReference type="ChEBI" id="CHEBI:145989"/>
    </ligand>
</feature>
<evidence type="ECO:0000256" key="6">
    <source>
        <dbReference type="ARBA" id="ARBA00044633"/>
    </source>
</evidence>
<gene>
    <name evidence="7 9" type="primary">aroA</name>
    <name evidence="9" type="ORF">GCM10008935_12720</name>
</gene>
<feature type="binding site" evidence="7">
    <location>
        <position position="23"/>
    </location>
    <ligand>
        <name>3-phosphoshikimate</name>
        <dbReference type="ChEBI" id="CHEBI:145989"/>
    </ligand>
</feature>
<comment type="subcellular location">
    <subcellularLocation>
        <location evidence="7">Cytoplasm</location>
    </subcellularLocation>
</comment>
<comment type="caution">
    <text evidence="9">The sequence shown here is derived from an EMBL/GenBank/DDBJ whole genome shotgun (WGS) entry which is preliminary data.</text>
</comment>
<comment type="caution">
    <text evidence="7">Lacks conserved residue(s) required for the propagation of feature annotation.</text>
</comment>
<dbReference type="Proteomes" id="UP001500740">
    <property type="component" value="Unassembled WGS sequence"/>
</dbReference>
<dbReference type="Pfam" id="PF00275">
    <property type="entry name" value="EPSP_synthase"/>
    <property type="match status" value="1"/>
</dbReference>
<feature type="binding site" evidence="7">
    <location>
        <position position="169"/>
    </location>
    <ligand>
        <name>phosphoenolpyruvate</name>
        <dbReference type="ChEBI" id="CHEBI:58702"/>
    </ligand>
</feature>
<comment type="subunit">
    <text evidence="7">Monomer.</text>
</comment>
<protein>
    <recommendedName>
        <fullName evidence="7">3-phosphoshikimate 1-carboxyvinyltransferase</fullName>
        <ecNumber evidence="7">2.5.1.19</ecNumber>
    </recommendedName>
    <alternativeName>
        <fullName evidence="7">5-enolpyruvylshikimate-3-phosphate synthase</fullName>
        <shortName evidence="7">EPSP synthase</shortName>
        <shortName evidence="7">EPSPS</shortName>
    </alternativeName>
</protein>
<dbReference type="PANTHER" id="PTHR21090">
    <property type="entry name" value="AROM/DEHYDROQUINATE SYNTHASE"/>
    <property type="match status" value="1"/>
</dbReference>
<feature type="binding site" evidence="7">
    <location>
        <position position="27"/>
    </location>
    <ligand>
        <name>3-phosphoshikimate</name>
        <dbReference type="ChEBI" id="CHEBI:145989"/>
    </ligand>
</feature>
<evidence type="ECO:0000256" key="7">
    <source>
        <dbReference type="HAMAP-Rule" id="MF_00210"/>
    </source>
</evidence>
<keyword evidence="3 7" id="KW-0028">Amino-acid biosynthesis</keyword>
<feature type="binding site" evidence="7">
    <location>
        <position position="22"/>
    </location>
    <ligand>
        <name>3-phosphoshikimate</name>
        <dbReference type="ChEBI" id="CHEBI:145989"/>
    </ligand>
</feature>
<feature type="binding site" evidence="7">
    <location>
        <position position="342"/>
    </location>
    <ligand>
        <name>3-phosphoshikimate</name>
        <dbReference type="ChEBI" id="CHEBI:145989"/>
    </ligand>
</feature>
<evidence type="ECO:0000256" key="5">
    <source>
        <dbReference type="ARBA" id="ARBA00023141"/>
    </source>
</evidence>
<evidence type="ECO:0000313" key="10">
    <source>
        <dbReference type="Proteomes" id="UP001500740"/>
    </source>
</evidence>
<evidence type="ECO:0000256" key="2">
    <source>
        <dbReference type="ARBA" id="ARBA00009948"/>
    </source>
</evidence>
<dbReference type="InterPro" id="IPR001986">
    <property type="entry name" value="Enolpyruvate_Tfrase_dom"/>
</dbReference>
<keyword evidence="7" id="KW-0963">Cytoplasm</keyword>
<keyword evidence="10" id="KW-1185">Reference proteome</keyword>
<evidence type="ECO:0000256" key="1">
    <source>
        <dbReference type="ARBA" id="ARBA00004811"/>
    </source>
</evidence>